<keyword evidence="2" id="KW-1185">Reference proteome</keyword>
<dbReference type="HOGENOM" id="CLU_1943267_0_0_1"/>
<reference evidence="1 2" key="1">
    <citation type="submission" date="2014-04" db="EMBL/GenBank/DDBJ databases">
        <authorList>
            <consortium name="DOE Joint Genome Institute"/>
            <person name="Kuo A."/>
            <person name="Ruytinx J."/>
            <person name="Rineau F."/>
            <person name="Colpaert J."/>
            <person name="Kohler A."/>
            <person name="Nagy L.G."/>
            <person name="Floudas D."/>
            <person name="Copeland A."/>
            <person name="Barry K.W."/>
            <person name="Cichocki N."/>
            <person name="Veneault-Fourrey C."/>
            <person name="LaButti K."/>
            <person name="Lindquist E.A."/>
            <person name="Lipzen A."/>
            <person name="Lundell T."/>
            <person name="Morin E."/>
            <person name="Murat C."/>
            <person name="Sun H."/>
            <person name="Tunlid A."/>
            <person name="Henrissat B."/>
            <person name="Grigoriev I.V."/>
            <person name="Hibbett D.S."/>
            <person name="Martin F."/>
            <person name="Nordberg H.P."/>
            <person name="Cantor M.N."/>
            <person name="Hua S.X."/>
        </authorList>
    </citation>
    <scope>NUCLEOTIDE SEQUENCE [LARGE SCALE GENOMIC DNA]</scope>
    <source>
        <strain evidence="1 2">UH-Slu-Lm8-n1</strain>
    </source>
</reference>
<evidence type="ECO:0000313" key="1">
    <source>
        <dbReference type="EMBL" id="KIK40278.1"/>
    </source>
</evidence>
<proteinExistence type="predicted"/>
<accession>A0A0D0B996</accession>
<dbReference type="InParanoid" id="A0A0D0B996"/>
<dbReference type="OrthoDB" id="3152464at2759"/>
<reference evidence="2" key="2">
    <citation type="submission" date="2015-01" db="EMBL/GenBank/DDBJ databases">
        <title>Evolutionary Origins and Diversification of the Mycorrhizal Mutualists.</title>
        <authorList>
            <consortium name="DOE Joint Genome Institute"/>
            <consortium name="Mycorrhizal Genomics Consortium"/>
            <person name="Kohler A."/>
            <person name="Kuo A."/>
            <person name="Nagy L.G."/>
            <person name="Floudas D."/>
            <person name="Copeland A."/>
            <person name="Barry K.W."/>
            <person name="Cichocki N."/>
            <person name="Veneault-Fourrey C."/>
            <person name="LaButti K."/>
            <person name="Lindquist E.A."/>
            <person name="Lipzen A."/>
            <person name="Lundell T."/>
            <person name="Morin E."/>
            <person name="Murat C."/>
            <person name="Riley R."/>
            <person name="Ohm R."/>
            <person name="Sun H."/>
            <person name="Tunlid A."/>
            <person name="Henrissat B."/>
            <person name="Grigoriev I.V."/>
            <person name="Hibbett D.S."/>
            <person name="Martin F."/>
        </authorList>
    </citation>
    <scope>NUCLEOTIDE SEQUENCE [LARGE SCALE GENOMIC DNA]</scope>
    <source>
        <strain evidence="2">UH-Slu-Lm8-n1</strain>
    </source>
</reference>
<organism evidence="1 2">
    <name type="scientific">Suillus luteus UH-Slu-Lm8-n1</name>
    <dbReference type="NCBI Taxonomy" id="930992"/>
    <lineage>
        <taxon>Eukaryota</taxon>
        <taxon>Fungi</taxon>
        <taxon>Dikarya</taxon>
        <taxon>Basidiomycota</taxon>
        <taxon>Agaricomycotina</taxon>
        <taxon>Agaricomycetes</taxon>
        <taxon>Agaricomycetidae</taxon>
        <taxon>Boletales</taxon>
        <taxon>Suillineae</taxon>
        <taxon>Suillaceae</taxon>
        <taxon>Suillus</taxon>
    </lineage>
</organism>
<feature type="non-terminal residue" evidence="1">
    <location>
        <position position="1"/>
    </location>
</feature>
<name>A0A0D0B996_9AGAM</name>
<sequence>WFTTKGVHDTWDQLGDLAPNIPVYHPLRYQLAKAMGNSWSGTTHTSSNNLLSVKKVMSKAMEQNLHVHMPGCTVNKHAKYLLNGSSYLKSKGFDMFMRSYTAWVNHSAAFPEENNDIETLMIQNAVELHE</sequence>
<dbReference type="Proteomes" id="UP000054485">
    <property type="component" value="Unassembled WGS sequence"/>
</dbReference>
<dbReference type="AlphaFoldDB" id="A0A0D0B996"/>
<dbReference type="EMBL" id="KN835308">
    <property type="protein sequence ID" value="KIK40278.1"/>
    <property type="molecule type" value="Genomic_DNA"/>
</dbReference>
<evidence type="ECO:0000313" key="2">
    <source>
        <dbReference type="Proteomes" id="UP000054485"/>
    </source>
</evidence>
<protein>
    <submittedName>
        <fullName evidence="1">Uncharacterized protein</fullName>
    </submittedName>
</protein>
<gene>
    <name evidence="1" type="ORF">CY34DRAFT_87623</name>
</gene>